<dbReference type="Pfam" id="PF00171">
    <property type="entry name" value="Aldedh"/>
    <property type="match status" value="1"/>
</dbReference>
<dbReference type="InterPro" id="IPR016161">
    <property type="entry name" value="Ald_DH/histidinol_DH"/>
</dbReference>
<dbReference type="PANTHER" id="PTHR43353:SF6">
    <property type="entry name" value="CYTOPLASMIC ALDEHYDE DEHYDROGENASE (EUROFUNG)"/>
    <property type="match status" value="1"/>
</dbReference>
<gene>
    <name evidence="6" type="ORF">FOB64_002528</name>
    <name evidence="5" type="ORF">FOB64_006415</name>
</gene>
<dbReference type="InterPro" id="IPR016162">
    <property type="entry name" value="Ald_DH_N"/>
</dbReference>
<dbReference type="AlphaFoldDB" id="A0A8H6BSJ5"/>
<dbReference type="EMBL" id="JABWAD010000027">
    <property type="protein sequence ID" value="KAF6070466.1"/>
    <property type="molecule type" value="Genomic_DNA"/>
</dbReference>
<evidence type="ECO:0000313" key="6">
    <source>
        <dbReference type="EMBL" id="KAF6070466.1"/>
    </source>
</evidence>
<name>A0A8H6BSJ5_CANAX</name>
<dbReference type="GO" id="GO:0009450">
    <property type="term" value="P:gamma-aminobutyric acid catabolic process"/>
    <property type="evidence" value="ECO:0007669"/>
    <property type="project" value="TreeGrafter"/>
</dbReference>
<dbReference type="EMBL" id="JABWAD010000062">
    <property type="protein sequence ID" value="KAF6061920.1"/>
    <property type="molecule type" value="Genomic_DNA"/>
</dbReference>
<proteinExistence type="inferred from homology"/>
<sequence length="478" mass="52200">MASTTIPSIIAGQDVFDTDLIHPVYSHEDTNEVIHTFSYIQVSPDIINQLAENSKSGFKEWSNTPVSKKKEIFYKCLEILREKKNEFIDTHKEIGGPDWFANVNIDGAIAQLEEYIGNLSNSEGELFHSDHNQLALTVRSPIGPVLSIAPWNAPVILGARSIFAPLAAGCSVIAKSPEKAPRAMYLLVKYLIEAGVPANVLQLVHLKPEDNPKFLDALLATGAIKKINFTGSTLIGKKIASTAAKYLVPCLLELGGKNVSIVCQDADITKAVGNIIWSAWTHKGQICMSTDRVFIHDTIYNDFKSKLIKVASEMVQDPDYSIAHRDPLGANKVKELLNDALQKGASLVFGNPDDSELKRNNVVSPMILEGVTPEMKLNDTESFGPIFAIEKFTDVNNVVDVVNESDFGLKASIWSSNLMNAIDLAKRIECGGVHINNSSIGDESHLPHGGVKASGSGRFNSKWGIDEFSFIKTITANP</sequence>
<dbReference type="PROSITE" id="PS00687">
    <property type="entry name" value="ALDEHYDE_DEHYDR_GLU"/>
    <property type="match status" value="1"/>
</dbReference>
<dbReference type="Gene3D" id="3.40.309.10">
    <property type="entry name" value="Aldehyde Dehydrogenase, Chain A, domain 2"/>
    <property type="match status" value="1"/>
</dbReference>
<dbReference type="InterPro" id="IPR015590">
    <property type="entry name" value="Aldehyde_DH_dom"/>
</dbReference>
<evidence type="ECO:0000313" key="7">
    <source>
        <dbReference type="Proteomes" id="UP000536275"/>
    </source>
</evidence>
<protein>
    <submittedName>
        <fullName evidence="5">Aldehyde dehydrogenase family protein</fullName>
    </submittedName>
</protein>
<evidence type="ECO:0000256" key="3">
    <source>
        <dbReference type="RuleBase" id="RU003345"/>
    </source>
</evidence>
<evidence type="ECO:0000256" key="2">
    <source>
        <dbReference type="PROSITE-ProRule" id="PRU10007"/>
    </source>
</evidence>
<dbReference type="InterPro" id="IPR050740">
    <property type="entry name" value="Aldehyde_DH_Superfamily"/>
</dbReference>
<dbReference type="InterPro" id="IPR029510">
    <property type="entry name" value="Ald_DH_CS_GLU"/>
</dbReference>
<dbReference type="CDD" id="cd07105">
    <property type="entry name" value="ALDH_SaliADH"/>
    <property type="match status" value="1"/>
</dbReference>
<feature type="active site" evidence="2">
    <location>
        <position position="253"/>
    </location>
</feature>
<dbReference type="SMR" id="A0A8H6BSJ5"/>
<dbReference type="InterPro" id="IPR016163">
    <property type="entry name" value="Ald_DH_C"/>
</dbReference>
<organism evidence="5 7">
    <name type="scientific">Candida albicans</name>
    <name type="common">Yeast</name>
    <dbReference type="NCBI Taxonomy" id="5476"/>
    <lineage>
        <taxon>Eukaryota</taxon>
        <taxon>Fungi</taxon>
        <taxon>Dikarya</taxon>
        <taxon>Ascomycota</taxon>
        <taxon>Saccharomycotina</taxon>
        <taxon>Pichiomycetes</taxon>
        <taxon>Debaryomycetaceae</taxon>
        <taxon>Candida/Lodderomyces clade</taxon>
        <taxon>Candida</taxon>
    </lineage>
</organism>
<dbReference type="Gene3D" id="3.40.605.10">
    <property type="entry name" value="Aldehyde Dehydrogenase, Chain A, domain 1"/>
    <property type="match status" value="1"/>
</dbReference>
<reference evidence="5 7" key="1">
    <citation type="submission" date="2020-03" db="EMBL/GenBank/DDBJ databases">
        <title>FDA dAtabase for Regulatory Grade micrObial Sequences (FDA-ARGOS): Supporting development and validation of Infectious Disease Dx tests.</title>
        <authorList>
            <person name="Campos J."/>
            <person name="Goldberg B."/>
            <person name="Tallon L."/>
            <person name="Sadzewicz L."/>
            <person name="Vavikolanu K."/>
            <person name="Mehta A."/>
            <person name="Aluvathingal J."/>
            <person name="Nadendla S."/>
            <person name="Nandy P."/>
            <person name="Geyer C."/>
            <person name="Yan Y."/>
            <person name="Sichtig H."/>
        </authorList>
    </citation>
    <scope>NUCLEOTIDE SEQUENCE [LARGE SCALE GENOMIC DNA]</scope>
    <source>
        <strain evidence="5 7">FDAARGOS_656</strain>
    </source>
</reference>
<dbReference type="GO" id="GO:0004777">
    <property type="term" value="F:succinate-semialdehyde dehydrogenase (NAD+) activity"/>
    <property type="evidence" value="ECO:0007669"/>
    <property type="project" value="TreeGrafter"/>
</dbReference>
<evidence type="ECO:0000313" key="5">
    <source>
        <dbReference type="EMBL" id="KAF6061920.1"/>
    </source>
</evidence>
<comment type="caution">
    <text evidence="5">The sequence shown here is derived from an EMBL/GenBank/DDBJ whole genome shotgun (WGS) entry which is preliminary data.</text>
</comment>
<evidence type="ECO:0000256" key="1">
    <source>
        <dbReference type="ARBA" id="ARBA00023002"/>
    </source>
</evidence>
<comment type="similarity">
    <text evidence="3">Belongs to the aldehyde dehydrogenase family.</text>
</comment>
<accession>A0A8H6BSJ5</accession>
<feature type="domain" description="Aldehyde dehydrogenase" evidence="4">
    <location>
        <begin position="30"/>
        <end position="474"/>
    </location>
</feature>
<keyword evidence="1 3" id="KW-0560">Oxidoreductase</keyword>
<evidence type="ECO:0000259" key="4">
    <source>
        <dbReference type="Pfam" id="PF00171"/>
    </source>
</evidence>
<dbReference type="PANTHER" id="PTHR43353">
    <property type="entry name" value="SUCCINATE-SEMIALDEHYDE DEHYDROGENASE, MITOCHONDRIAL"/>
    <property type="match status" value="1"/>
</dbReference>
<dbReference type="SUPFAM" id="SSF53720">
    <property type="entry name" value="ALDH-like"/>
    <property type="match status" value="1"/>
</dbReference>
<dbReference type="Proteomes" id="UP000536275">
    <property type="component" value="Unassembled WGS sequence"/>
</dbReference>